<dbReference type="Proteomes" id="UP000299102">
    <property type="component" value="Unassembled WGS sequence"/>
</dbReference>
<feature type="compositionally biased region" description="Basic and acidic residues" evidence="1">
    <location>
        <begin position="181"/>
        <end position="192"/>
    </location>
</feature>
<reference evidence="2 3" key="1">
    <citation type="journal article" date="2019" name="Commun. Biol.">
        <title>The bagworm genome reveals a unique fibroin gene that provides high tensile strength.</title>
        <authorList>
            <person name="Kono N."/>
            <person name="Nakamura H."/>
            <person name="Ohtoshi R."/>
            <person name="Tomita M."/>
            <person name="Numata K."/>
            <person name="Arakawa K."/>
        </authorList>
    </citation>
    <scope>NUCLEOTIDE SEQUENCE [LARGE SCALE GENOMIC DNA]</scope>
</reference>
<accession>A0A4C1VVD5</accession>
<sequence length="324" mass="35627">MLNQHRAVILYGTGINEWKISFGTPETKPPAKASRVSICSYTFTALFRNEVQEGHFSLTLDAYPRFAPRLIPVGLAIVLNLKILQRAISTIHLVHRGPYLSGVGGAGAHRTDTHTPFNVDVIVAFTTLEILRGVRPRAAFTPLEEREPVPKGRGTEFRSFILFVSRTTPGAGTRHARRSSALRDRDFSDPRRPRAGAVAGGRGGRRRVGLRAGLPCRRAGVAPRLALVRDRSLPGDSSVTVHVPGAGAPSALSAFPSNERTRALKTRYRLINSRAYNDGERPCAGRRARCRRCGVSCRVVRARCPRVPRHYHEFAAALLKSETC</sequence>
<dbReference type="EMBL" id="BGZK01000431">
    <property type="protein sequence ID" value="GBP43196.1"/>
    <property type="molecule type" value="Genomic_DNA"/>
</dbReference>
<keyword evidence="3" id="KW-1185">Reference proteome</keyword>
<feature type="region of interest" description="Disordered" evidence="1">
    <location>
        <begin position="170"/>
        <end position="206"/>
    </location>
</feature>
<name>A0A4C1VVD5_EUMVA</name>
<comment type="caution">
    <text evidence="2">The sequence shown here is derived from an EMBL/GenBank/DDBJ whole genome shotgun (WGS) entry which is preliminary data.</text>
</comment>
<evidence type="ECO:0000313" key="2">
    <source>
        <dbReference type="EMBL" id="GBP43196.1"/>
    </source>
</evidence>
<protein>
    <submittedName>
        <fullName evidence="2">Uncharacterized protein</fullName>
    </submittedName>
</protein>
<dbReference type="AlphaFoldDB" id="A0A4C1VVD5"/>
<evidence type="ECO:0000313" key="3">
    <source>
        <dbReference type="Proteomes" id="UP000299102"/>
    </source>
</evidence>
<proteinExistence type="predicted"/>
<gene>
    <name evidence="2" type="ORF">EVAR_26874_1</name>
</gene>
<evidence type="ECO:0000256" key="1">
    <source>
        <dbReference type="SAM" id="MobiDB-lite"/>
    </source>
</evidence>
<organism evidence="2 3">
    <name type="scientific">Eumeta variegata</name>
    <name type="common">Bagworm moth</name>
    <name type="synonym">Eumeta japonica</name>
    <dbReference type="NCBI Taxonomy" id="151549"/>
    <lineage>
        <taxon>Eukaryota</taxon>
        <taxon>Metazoa</taxon>
        <taxon>Ecdysozoa</taxon>
        <taxon>Arthropoda</taxon>
        <taxon>Hexapoda</taxon>
        <taxon>Insecta</taxon>
        <taxon>Pterygota</taxon>
        <taxon>Neoptera</taxon>
        <taxon>Endopterygota</taxon>
        <taxon>Lepidoptera</taxon>
        <taxon>Glossata</taxon>
        <taxon>Ditrysia</taxon>
        <taxon>Tineoidea</taxon>
        <taxon>Psychidae</taxon>
        <taxon>Oiketicinae</taxon>
        <taxon>Eumeta</taxon>
    </lineage>
</organism>